<organism evidence="3 4">
    <name type="scientific">Pisolithus tinctorius Marx 270</name>
    <dbReference type="NCBI Taxonomy" id="870435"/>
    <lineage>
        <taxon>Eukaryota</taxon>
        <taxon>Fungi</taxon>
        <taxon>Dikarya</taxon>
        <taxon>Basidiomycota</taxon>
        <taxon>Agaricomycotina</taxon>
        <taxon>Agaricomycetes</taxon>
        <taxon>Agaricomycetidae</taxon>
        <taxon>Boletales</taxon>
        <taxon>Sclerodermatineae</taxon>
        <taxon>Pisolithaceae</taxon>
        <taxon>Pisolithus</taxon>
    </lineage>
</organism>
<dbReference type="SUPFAM" id="SSF56801">
    <property type="entry name" value="Acetyl-CoA synthetase-like"/>
    <property type="match status" value="1"/>
</dbReference>
<dbReference type="PANTHER" id="PTHR45527:SF1">
    <property type="entry name" value="FATTY ACID SYNTHASE"/>
    <property type="match status" value="1"/>
</dbReference>
<dbReference type="InterPro" id="IPR000873">
    <property type="entry name" value="AMP-dep_synth/lig_dom"/>
</dbReference>
<dbReference type="Proteomes" id="UP000054217">
    <property type="component" value="Unassembled WGS sequence"/>
</dbReference>
<dbReference type="OrthoDB" id="408177at2759"/>
<dbReference type="EMBL" id="KN831975">
    <property type="protein sequence ID" value="KIO03643.1"/>
    <property type="molecule type" value="Genomic_DNA"/>
</dbReference>
<sequence length="389" mass="43191">MPSYTPSRSFTFTLRFDPSAFDAQDMQYALDHLILAFEKLLINSSELPSVVKINSLAEPENPARYTYVYDLLACRATTHPDNVALECDGRVVYTHVGLDAASNQFARYLKDALSVRPGDIVLVFLTQSSTAIVVLCAIQKVSAAYLAVNIGVPTILFQTSGKHSGVPRPYKWIDWSPEEMHDVAFEFGALYRRSCTCSWSYDGNTSAPGRMVFVSTIAHELFWDGSIEEIFLTHYIGGSVCIAMIPEIVSHIHDALVATKANSVALSPTQGEIEAALQEAESKWSITAELVTYNEELRIASLLTPCFVNCSHSFKLQLTADVKAEVLRLMAFIQLRLLEFRYPTGTRLDTSNGSSFPRVNGRWETGNEQLAPDVTRVLGSHWVGKPSEY</sequence>
<keyword evidence="1" id="KW-0511">Multifunctional enzyme</keyword>
<feature type="domain" description="AMP-dependent synthetase/ligase" evidence="2">
    <location>
        <begin position="75"/>
        <end position="153"/>
    </location>
</feature>
<dbReference type="HOGENOM" id="CLU_710025_0_0_1"/>
<dbReference type="GO" id="GO:0005737">
    <property type="term" value="C:cytoplasm"/>
    <property type="evidence" value="ECO:0007669"/>
    <property type="project" value="TreeGrafter"/>
</dbReference>
<keyword evidence="4" id="KW-1185">Reference proteome</keyword>
<dbReference type="InParanoid" id="A0A0C3J3I5"/>
<dbReference type="InterPro" id="IPR042099">
    <property type="entry name" value="ANL_N_sf"/>
</dbReference>
<dbReference type="STRING" id="870435.A0A0C3J3I5"/>
<dbReference type="Gene3D" id="3.40.50.12780">
    <property type="entry name" value="N-terminal domain of ligase-like"/>
    <property type="match status" value="1"/>
</dbReference>
<proteinExistence type="predicted"/>
<dbReference type="GO" id="GO:0031177">
    <property type="term" value="F:phosphopantetheine binding"/>
    <property type="evidence" value="ECO:0007669"/>
    <property type="project" value="TreeGrafter"/>
</dbReference>
<reference evidence="3 4" key="1">
    <citation type="submission" date="2014-04" db="EMBL/GenBank/DDBJ databases">
        <authorList>
            <consortium name="DOE Joint Genome Institute"/>
            <person name="Kuo A."/>
            <person name="Kohler A."/>
            <person name="Costa M.D."/>
            <person name="Nagy L.G."/>
            <person name="Floudas D."/>
            <person name="Copeland A."/>
            <person name="Barry K.W."/>
            <person name="Cichocki N."/>
            <person name="Veneault-Fourrey C."/>
            <person name="LaButti K."/>
            <person name="Lindquist E.A."/>
            <person name="Lipzen A."/>
            <person name="Lundell T."/>
            <person name="Morin E."/>
            <person name="Murat C."/>
            <person name="Sun H."/>
            <person name="Tunlid A."/>
            <person name="Henrissat B."/>
            <person name="Grigoriev I.V."/>
            <person name="Hibbett D.S."/>
            <person name="Martin F."/>
            <person name="Nordberg H.P."/>
            <person name="Cantor M.N."/>
            <person name="Hua S.X."/>
        </authorList>
    </citation>
    <scope>NUCLEOTIDE SEQUENCE [LARGE SCALE GENOMIC DNA]</scope>
    <source>
        <strain evidence="3 4">Marx 270</strain>
    </source>
</reference>
<reference evidence="4" key="2">
    <citation type="submission" date="2015-01" db="EMBL/GenBank/DDBJ databases">
        <title>Evolutionary Origins and Diversification of the Mycorrhizal Mutualists.</title>
        <authorList>
            <consortium name="DOE Joint Genome Institute"/>
            <consortium name="Mycorrhizal Genomics Consortium"/>
            <person name="Kohler A."/>
            <person name="Kuo A."/>
            <person name="Nagy L.G."/>
            <person name="Floudas D."/>
            <person name="Copeland A."/>
            <person name="Barry K.W."/>
            <person name="Cichocki N."/>
            <person name="Veneault-Fourrey C."/>
            <person name="LaButti K."/>
            <person name="Lindquist E.A."/>
            <person name="Lipzen A."/>
            <person name="Lundell T."/>
            <person name="Morin E."/>
            <person name="Murat C."/>
            <person name="Riley R."/>
            <person name="Ohm R."/>
            <person name="Sun H."/>
            <person name="Tunlid A."/>
            <person name="Henrissat B."/>
            <person name="Grigoriev I.V."/>
            <person name="Hibbett D.S."/>
            <person name="Martin F."/>
        </authorList>
    </citation>
    <scope>NUCLEOTIDE SEQUENCE [LARGE SCALE GENOMIC DNA]</scope>
    <source>
        <strain evidence="4">Marx 270</strain>
    </source>
</reference>
<protein>
    <recommendedName>
        <fullName evidence="2">AMP-dependent synthetase/ligase domain-containing protein</fullName>
    </recommendedName>
</protein>
<name>A0A0C3J3I5_PISTI</name>
<evidence type="ECO:0000313" key="4">
    <source>
        <dbReference type="Proteomes" id="UP000054217"/>
    </source>
</evidence>
<gene>
    <name evidence="3" type="ORF">M404DRAFT_26946</name>
</gene>
<dbReference type="GO" id="GO:0044550">
    <property type="term" value="P:secondary metabolite biosynthetic process"/>
    <property type="evidence" value="ECO:0007669"/>
    <property type="project" value="TreeGrafter"/>
</dbReference>
<evidence type="ECO:0000259" key="2">
    <source>
        <dbReference type="Pfam" id="PF00501"/>
    </source>
</evidence>
<dbReference type="GO" id="GO:0043041">
    <property type="term" value="P:amino acid activation for nonribosomal peptide biosynthetic process"/>
    <property type="evidence" value="ECO:0007669"/>
    <property type="project" value="TreeGrafter"/>
</dbReference>
<evidence type="ECO:0000256" key="1">
    <source>
        <dbReference type="ARBA" id="ARBA00023268"/>
    </source>
</evidence>
<accession>A0A0C3J3I5</accession>
<dbReference type="Pfam" id="PF00501">
    <property type="entry name" value="AMP-binding"/>
    <property type="match status" value="1"/>
</dbReference>
<dbReference type="AlphaFoldDB" id="A0A0C3J3I5"/>
<dbReference type="PANTHER" id="PTHR45527">
    <property type="entry name" value="NONRIBOSOMAL PEPTIDE SYNTHETASE"/>
    <property type="match status" value="1"/>
</dbReference>
<evidence type="ECO:0000313" key="3">
    <source>
        <dbReference type="EMBL" id="KIO03643.1"/>
    </source>
</evidence>